<dbReference type="GO" id="GO:0006633">
    <property type="term" value="P:fatty acid biosynthetic process"/>
    <property type="evidence" value="ECO:0007669"/>
    <property type="project" value="UniProtKB-KW"/>
</dbReference>
<evidence type="ECO:0000256" key="10">
    <source>
        <dbReference type="ARBA" id="ARBA00023160"/>
    </source>
</evidence>
<keyword evidence="4 11" id="KW-0812">Transmembrane</keyword>
<dbReference type="PRINTS" id="PR00075">
    <property type="entry name" value="FACDDSATRASE"/>
</dbReference>
<organism evidence="13 14">
    <name type="scientific">Cryptolaemus montrouzieri</name>
    <dbReference type="NCBI Taxonomy" id="559131"/>
    <lineage>
        <taxon>Eukaryota</taxon>
        <taxon>Metazoa</taxon>
        <taxon>Ecdysozoa</taxon>
        <taxon>Arthropoda</taxon>
        <taxon>Hexapoda</taxon>
        <taxon>Insecta</taxon>
        <taxon>Pterygota</taxon>
        <taxon>Neoptera</taxon>
        <taxon>Endopterygota</taxon>
        <taxon>Coleoptera</taxon>
        <taxon>Polyphaga</taxon>
        <taxon>Cucujiformia</taxon>
        <taxon>Coccinelloidea</taxon>
        <taxon>Coccinellidae</taxon>
        <taxon>Scymninae</taxon>
        <taxon>Scymnini</taxon>
        <taxon>Cryptolaemus</taxon>
    </lineage>
</organism>
<dbReference type="GO" id="GO:0016491">
    <property type="term" value="F:oxidoreductase activity"/>
    <property type="evidence" value="ECO:0007669"/>
    <property type="project" value="UniProtKB-KW"/>
</dbReference>
<evidence type="ECO:0000256" key="6">
    <source>
        <dbReference type="ARBA" id="ARBA00022989"/>
    </source>
</evidence>
<dbReference type="PANTHER" id="PTHR11351:SF26">
    <property type="entry name" value="FATTY ACID DESATURASE DOMAIN-CONTAINING PROTEIN"/>
    <property type="match status" value="1"/>
</dbReference>
<evidence type="ECO:0000256" key="2">
    <source>
        <dbReference type="ARBA" id="ARBA00009295"/>
    </source>
</evidence>
<evidence type="ECO:0000256" key="8">
    <source>
        <dbReference type="ARBA" id="ARBA00023098"/>
    </source>
</evidence>
<keyword evidence="5" id="KW-0276">Fatty acid metabolism</keyword>
<evidence type="ECO:0000256" key="3">
    <source>
        <dbReference type="ARBA" id="ARBA00022516"/>
    </source>
</evidence>
<keyword evidence="7 11" id="KW-0560">Oxidoreductase</keyword>
<protein>
    <recommendedName>
        <fullName evidence="15">Fatty acid desaturase domain-containing protein</fullName>
    </recommendedName>
</protein>
<evidence type="ECO:0000256" key="1">
    <source>
        <dbReference type="ARBA" id="ARBA00004141"/>
    </source>
</evidence>
<comment type="cofactor">
    <cofactor evidence="11">
        <name>Fe(2+)</name>
        <dbReference type="ChEBI" id="CHEBI:29033"/>
    </cofactor>
</comment>
<sequence length="251" mass="28790">MICHTLAGTGPIYDWVKKHRLHHKYFGTELDPYNPNKGFFFSHVSGFCLDLSEAQEEALKSIDVSDLEEDKIVMFQKRFYWYMFVVMTLLLPINAPAEYWGESLMNAVGIAGFVRFSIVLHSSLLIHSATRLLGLAPGEKYPSDTNLVFIMTKTYWISYHYLAPWDYQTGEYGKYGDDCPTLFIKMCEALGLASDLKTTDSKLVRSALVKSVDEKNQFLPVYMNCMQNKKNLKNISLDLQNFSSFILLLLK</sequence>
<evidence type="ECO:0000256" key="5">
    <source>
        <dbReference type="ARBA" id="ARBA00022832"/>
    </source>
</evidence>
<evidence type="ECO:0000256" key="11">
    <source>
        <dbReference type="RuleBase" id="RU000581"/>
    </source>
</evidence>
<evidence type="ECO:0000256" key="9">
    <source>
        <dbReference type="ARBA" id="ARBA00023136"/>
    </source>
</evidence>
<dbReference type="EMBL" id="JABFTP020000124">
    <property type="protein sequence ID" value="KAL3279053.1"/>
    <property type="molecule type" value="Genomic_DNA"/>
</dbReference>
<proteinExistence type="inferred from homology"/>
<gene>
    <name evidence="13" type="ORF">HHI36_016568</name>
</gene>
<dbReference type="Proteomes" id="UP001516400">
    <property type="component" value="Unassembled WGS sequence"/>
</dbReference>
<evidence type="ECO:0000313" key="14">
    <source>
        <dbReference type="Proteomes" id="UP001516400"/>
    </source>
</evidence>
<dbReference type="AlphaFoldDB" id="A0ABD2NK28"/>
<name>A0ABD2NK28_9CUCU</name>
<keyword evidence="8" id="KW-0443">Lipid metabolism</keyword>
<reference evidence="13 14" key="1">
    <citation type="journal article" date="2021" name="BMC Biol.">
        <title>Horizontally acquired antibacterial genes associated with adaptive radiation of ladybird beetles.</title>
        <authorList>
            <person name="Li H.S."/>
            <person name="Tang X.F."/>
            <person name="Huang Y.H."/>
            <person name="Xu Z.Y."/>
            <person name="Chen M.L."/>
            <person name="Du X.Y."/>
            <person name="Qiu B.Y."/>
            <person name="Chen P.T."/>
            <person name="Zhang W."/>
            <person name="Slipinski A."/>
            <person name="Escalona H.E."/>
            <person name="Waterhouse R.M."/>
            <person name="Zwick A."/>
            <person name="Pang H."/>
        </authorList>
    </citation>
    <scope>NUCLEOTIDE SEQUENCE [LARGE SCALE GENOMIC DNA]</scope>
    <source>
        <strain evidence="13">SYSU2018</strain>
    </source>
</reference>
<keyword evidence="6 12" id="KW-1133">Transmembrane helix</keyword>
<keyword evidence="3 11" id="KW-0444">Lipid biosynthesis</keyword>
<keyword evidence="10 11" id="KW-0275">Fatty acid biosynthesis</keyword>
<evidence type="ECO:0000313" key="13">
    <source>
        <dbReference type="EMBL" id="KAL3279053.1"/>
    </source>
</evidence>
<comment type="subcellular location">
    <subcellularLocation>
        <location evidence="1">Membrane</location>
        <topology evidence="1">Multi-pass membrane protein</topology>
    </subcellularLocation>
</comment>
<evidence type="ECO:0000256" key="12">
    <source>
        <dbReference type="SAM" id="Phobius"/>
    </source>
</evidence>
<evidence type="ECO:0000256" key="7">
    <source>
        <dbReference type="ARBA" id="ARBA00023002"/>
    </source>
</evidence>
<evidence type="ECO:0008006" key="15">
    <source>
        <dbReference type="Google" id="ProtNLM"/>
    </source>
</evidence>
<evidence type="ECO:0000256" key="4">
    <source>
        <dbReference type="ARBA" id="ARBA00022692"/>
    </source>
</evidence>
<comment type="similarity">
    <text evidence="2 11">Belongs to the fatty acid desaturase type 1 family.</text>
</comment>
<comment type="caution">
    <text evidence="13">The sequence shown here is derived from an EMBL/GenBank/DDBJ whole genome shotgun (WGS) entry which is preliminary data.</text>
</comment>
<keyword evidence="14" id="KW-1185">Reference proteome</keyword>
<dbReference type="InterPro" id="IPR015876">
    <property type="entry name" value="Acyl-CoA_DS"/>
</dbReference>
<comment type="domain">
    <text evidence="11">The histidine box domains are involved in binding the catalytic metal ions.</text>
</comment>
<accession>A0ABD2NK28</accession>
<dbReference type="GO" id="GO:0016020">
    <property type="term" value="C:membrane"/>
    <property type="evidence" value="ECO:0007669"/>
    <property type="project" value="UniProtKB-SubCell"/>
</dbReference>
<feature type="transmembrane region" description="Helical" evidence="12">
    <location>
        <begin position="79"/>
        <end position="97"/>
    </location>
</feature>
<dbReference type="PANTHER" id="PTHR11351">
    <property type="entry name" value="ACYL-COA DESATURASE"/>
    <property type="match status" value="1"/>
</dbReference>
<keyword evidence="9 12" id="KW-0472">Membrane</keyword>